<proteinExistence type="predicted"/>
<feature type="non-terminal residue" evidence="1">
    <location>
        <position position="33"/>
    </location>
</feature>
<evidence type="ECO:0000313" key="1">
    <source>
        <dbReference type="EMBL" id="KFM73236.1"/>
    </source>
</evidence>
<evidence type="ECO:0000313" key="2">
    <source>
        <dbReference type="Proteomes" id="UP000054359"/>
    </source>
</evidence>
<name>A0A087U797_STEMI</name>
<accession>A0A087U797</accession>
<dbReference type="Proteomes" id="UP000054359">
    <property type="component" value="Unassembled WGS sequence"/>
</dbReference>
<protein>
    <submittedName>
        <fullName evidence="1">Uncharacterized protein</fullName>
    </submittedName>
</protein>
<gene>
    <name evidence="1" type="ORF">X975_21044</name>
</gene>
<dbReference type="EMBL" id="KK118540">
    <property type="protein sequence ID" value="KFM73236.1"/>
    <property type="molecule type" value="Genomic_DNA"/>
</dbReference>
<keyword evidence="2" id="KW-1185">Reference proteome</keyword>
<sequence>MKHMPCLFQHCHSFDCMPCPLPKKKVCAQFLIY</sequence>
<dbReference type="AlphaFoldDB" id="A0A087U797"/>
<reference evidence="1 2" key="1">
    <citation type="submission" date="2013-11" db="EMBL/GenBank/DDBJ databases">
        <title>Genome sequencing of Stegodyphus mimosarum.</title>
        <authorList>
            <person name="Bechsgaard J."/>
        </authorList>
    </citation>
    <scope>NUCLEOTIDE SEQUENCE [LARGE SCALE GENOMIC DNA]</scope>
</reference>
<organism evidence="1 2">
    <name type="scientific">Stegodyphus mimosarum</name>
    <name type="common">African social velvet spider</name>
    <dbReference type="NCBI Taxonomy" id="407821"/>
    <lineage>
        <taxon>Eukaryota</taxon>
        <taxon>Metazoa</taxon>
        <taxon>Ecdysozoa</taxon>
        <taxon>Arthropoda</taxon>
        <taxon>Chelicerata</taxon>
        <taxon>Arachnida</taxon>
        <taxon>Araneae</taxon>
        <taxon>Araneomorphae</taxon>
        <taxon>Entelegynae</taxon>
        <taxon>Eresoidea</taxon>
        <taxon>Eresidae</taxon>
        <taxon>Stegodyphus</taxon>
    </lineage>
</organism>